<dbReference type="STRING" id="1157490.EL26_01440"/>
<evidence type="ECO:0000256" key="2">
    <source>
        <dbReference type="ARBA" id="ARBA00023015"/>
    </source>
</evidence>
<dbReference type="GO" id="GO:0003677">
    <property type="term" value="F:DNA binding"/>
    <property type="evidence" value="ECO:0007669"/>
    <property type="project" value="UniProtKB-KW"/>
</dbReference>
<name>A0A074LWJ0_9BACL</name>
<proteinExistence type="inferred from homology"/>
<dbReference type="InterPro" id="IPR013325">
    <property type="entry name" value="RNA_pol_sigma_r2"/>
</dbReference>
<dbReference type="Pfam" id="PF04542">
    <property type="entry name" value="Sigma70_r2"/>
    <property type="match status" value="1"/>
</dbReference>
<dbReference type="AlphaFoldDB" id="A0A074LWJ0"/>
<dbReference type="InterPro" id="IPR013324">
    <property type="entry name" value="RNA_pol_sigma_r3/r4-like"/>
</dbReference>
<dbReference type="PANTHER" id="PTHR43133:SF60">
    <property type="entry name" value="RNA POLYMERASE SIGMA FACTOR SIGV"/>
    <property type="match status" value="1"/>
</dbReference>
<dbReference type="InterPro" id="IPR036388">
    <property type="entry name" value="WH-like_DNA-bd_sf"/>
</dbReference>
<gene>
    <name evidence="9" type="ORF">EL26_01440</name>
</gene>
<dbReference type="GO" id="GO:0016987">
    <property type="term" value="F:sigma factor activity"/>
    <property type="evidence" value="ECO:0007669"/>
    <property type="project" value="UniProtKB-KW"/>
</dbReference>
<dbReference type="InterPro" id="IPR007627">
    <property type="entry name" value="RNA_pol_sigma70_r2"/>
</dbReference>
<evidence type="ECO:0000256" key="1">
    <source>
        <dbReference type="ARBA" id="ARBA00010641"/>
    </source>
</evidence>
<dbReference type="Proteomes" id="UP000027931">
    <property type="component" value="Unassembled WGS sequence"/>
</dbReference>
<dbReference type="Pfam" id="PF08281">
    <property type="entry name" value="Sigma70_r4_2"/>
    <property type="match status" value="1"/>
</dbReference>
<comment type="similarity">
    <text evidence="1 6">Belongs to the sigma-70 factor family. ECF subfamily.</text>
</comment>
<keyword evidence="10" id="KW-1185">Reference proteome</keyword>
<dbReference type="Gene3D" id="1.10.10.10">
    <property type="entry name" value="Winged helix-like DNA-binding domain superfamily/Winged helix DNA-binding domain"/>
    <property type="match status" value="1"/>
</dbReference>
<evidence type="ECO:0000256" key="6">
    <source>
        <dbReference type="RuleBase" id="RU000716"/>
    </source>
</evidence>
<dbReference type="InterPro" id="IPR000838">
    <property type="entry name" value="RNA_pol_sigma70_ECF_CS"/>
</dbReference>
<dbReference type="SUPFAM" id="SSF88946">
    <property type="entry name" value="Sigma2 domain of RNA polymerase sigma factors"/>
    <property type="match status" value="1"/>
</dbReference>
<protein>
    <recommendedName>
        <fullName evidence="6">RNA polymerase sigma factor</fullName>
    </recommendedName>
</protein>
<dbReference type="InterPro" id="IPR014284">
    <property type="entry name" value="RNA_pol_sigma-70_dom"/>
</dbReference>
<feature type="domain" description="RNA polymerase sigma-70 region 2" evidence="7">
    <location>
        <begin position="18"/>
        <end position="84"/>
    </location>
</feature>
<dbReference type="PANTHER" id="PTHR43133">
    <property type="entry name" value="RNA POLYMERASE ECF-TYPE SIGMA FACTO"/>
    <property type="match status" value="1"/>
</dbReference>
<keyword evidence="4 6" id="KW-0238">DNA-binding</keyword>
<sequence>MSRKRRWGTVERDWKLIYSLYANDVYRFLLYYAGSREEAEDLTQDVFLKVLAKLPGFEERSQLKTWIIAIARNLALDHLRKRNRMAKLAQWLGRQPAEAVRLPEDLLYQSEQSRTLHAAIQTLKEEYRIVVILRGIQELTPAQTAEVLGWNQNKVNLVYHRAMKSLHKKLKQQGEDSKWNGKAI</sequence>
<dbReference type="SUPFAM" id="SSF88659">
    <property type="entry name" value="Sigma3 and sigma4 domains of RNA polymerase sigma factors"/>
    <property type="match status" value="1"/>
</dbReference>
<comment type="caution">
    <text evidence="9">The sequence shown here is derived from an EMBL/GenBank/DDBJ whole genome shotgun (WGS) entry which is preliminary data.</text>
</comment>
<dbReference type="GO" id="GO:0006352">
    <property type="term" value="P:DNA-templated transcription initiation"/>
    <property type="evidence" value="ECO:0007669"/>
    <property type="project" value="InterPro"/>
</dbReference>
<evidence type="ECO:0000259" key="8">
    <source>
        <dbReference type="Pfam" id="PF08281"/>
    </source>
</evidence>
<keyword evidence="5 6" id="KW-0804">Transcription</keyword>
<reference evidence="9 10" key="1">
    <citation type="journal article" date="2013" name="Int. J. Syst. Evol. Microbiol.">
        <title>Tumebacillus flagellatus sp. nov., an alpha-amylase/pullulanase-producing bacterium isolated from cassava wastewater.</title>
        <authorList>
            <person name="Wang Q."/>
            <person name="Xie N."/>
            <person name="Qin Y."/>
            <person name="Shen N."/>
            <person name="Zhu J."/>
            <person name="Mi H."/>
            <person name="Huang R."/>
        </authorList>
    </citation>
    <scope>NUCLEOTIDE SEQUENCE [LARGE SCALE GENOMIC DNA]</scope>
    <source>
        <strain evidence="9 10">GST4</strain>
    </source>
</reference>
<dbReference type="PROSITE" id="PS01063">
    <property type="entry name" value="SIGMA70_ECF"/>
    <property type="match status" value="1"/>
</dbReference>
<dbReference type="Gene3D" id="1.10.1740.10">
    <property type="match status" value="1"/>
</dbReference>
<dbReference type="InterPro" id="IPR039425">
    <property type="entry name" value="RNA_pol_sigma-70-like"/>
</dbReference>
<keyword evidence="3 6" id="KW-0731">Sigma factor</keyword>
<dbReference type="GO" id="GO:0006950">
    <property type="term" value="P:response to stress"/>
    <property type="evidence" value="ECO:0007669"/>
    <property type="project" value="UniProtKB-ARBA"/>
</dbReference>
<evidence type="ECO:0000313" key="10">
    <source>
        <dbReference type="Proteomes" id="UP000027931"/>
    </source>
</evidence>
<dbReference type="NCBIfam" id="TIGR02937">
    <property type="entry name" value="sigma70-ECF"/>
    <property type="match status" value="1"/>
</dbReference>
<evidence type="ECO:0000259" key="7">
    <source>
        <dbReference type="Pfam" id="PF04542"/>
    </source>
</evidence>
<organism evidence="9 10">
    <name type="scientific">Tumebacillus flagellatus</name>
    <dbReference type="NCBI Taxonomy" id="1157490"/>
    <lineage>
        <taxon>Bacteria</taxon>
        <taxon>Bacillati</taxon>
        <taxon>Bacillota</taxon>
        <taxon>Bacilli</taxon>
        <taxon>Bacillales</taxon>
        <taxon>Alicyclobacillaceae</taxon>
        <taxon>Tumebacillus</taxon>
    </lineage>
</organism>
<accession>A0A074LWJ0</accession>
<dbReference type="EMBL" id="JMIR01000001">
    <property type="protein sequence ID" value="KEO85249.1"/>
    <property type="molecule type" value="Genomic_DNA"/>
</dbReference>
<evidence type="ECO:0000256" key="4">
    <source>
        <dbReference type="ARBA" id="ARBA00023125"/>
    </source>
</evidence>
<evidence type="ECO:0000313" key="9">
    <source>
        <dbReference type="EMBL" id="KEO85249.1"/>
    </source>
</evidence>
<dbReference type="InterPro" id="IPR013249">
    <property type="entry name" value="RNA_pol_sigma70_r4_t2"/>
</dbReference>
<evidence type="ECO:0000256" key="3">
    <source>
        <dbReference type="ARBA" id="ARBA00023082"/>
    </source>
</evidence>
<feature type="domain" description="RNA polymerase sigma factor 70 region 4 type 2" evidence="8">
    <location>
        <begin position="115"/>
        <end position="166"/>
    </location>
</feature>
<dbReference type="eggNOG" id="COG1595">
    <property type="taxonomic scope" value="Bacteria"/>
</dbReference>
<evidence type="ECO:0000256" key="5">
    <source>
        <dbReference type="ARBA" id="ARBA00023163"/>
    </source>
</evidence>
<keyword evidence="2 6" id="KW-0805">Transcription regulation</keyword>